<reference evidence="4 5" key="1">
    <citation type="submission" date="2018-08" db="EMBL/GenBank/DDBJ databases">
        <title>Henriciella mobilis sp. nov., isolated from seawater.</title>
        <authorList>
            <person name="Cheng H."/>
            <person name="Wu Y.-H."/>
            <person name="Xu X.-W."/>
            <person name="Guo L.-L."/>
        </authorList>
    </citation>
    <scope>NUCLEOTIDE SEQUENCE [LARGE SCALE GENOMIC DNA]</scope>
    <source>
        <strain evidence="4 5">CCUG67844</strain>
    </source>
</reference>
<gene>
    <name evidence="4" type="ORF">D1222_08585</name>
</gene>
<feature type="domain" description="Tip attachment protein J" evidence="2">
    <location>
        <begin position="782"/>
        <end position="933"/>
    </location>
</feature>
<dbReference type="InterPro" id="IPR056490">
    <property type="entry name" value="Rcc01698_C"/>
</dbReference>
<evidence type="ECO:0008006" key="6">
    <source>
        <dbReference type="Google" id="ProtNLM"/>
    </source>
</evidence>
<sequence length="1252" mass="132943">MRDPAGALVAAAHRGRFLISWSGGLMLMGQIILSQAGQALGSALLPGSLNPLGAEISGAALGGALGGLAGRAVDSAFAGDVHGPRMSALHLMESREGAGLPLVYGRARVGGQVIWAARFKEKRRERSAGKGGPKLNEYSYSVSFAVAIAQGPVTRLGRIWANGEVLALADVNHRFYRGDESQLPDPLIEAVEGAGNAPAYRGTAYIVFEDLPLDRFGNRLPQLSFEVFRALEDEGSLRRVVEGLNIIPATGEFAYATDIVRERRFPGVETSLNMNNPAGAANFTQSLAQAQDDFPQLRRAALTVAWFGDDLRAGTCRIRPGVETRERMSVPFGWEVAGLSRAEARLVSQSGGKANYGGTPSDRSVLQAIAQMKTDGLEVTLSPFLLMDIPQGNGLPDPYGAAEQGAFPWRGRTTSLPDGTASVRAEIEGFVAADGAFGYRHFILHHARLAVEAGGVGAFLIGSEMVALTRLRDDAGAFPFVEALIEIAAEARDILGPDTLISYAADWTEYGAYVPQDGSGDVLFPLDPLWASPDLDFVGVDWYPPLSDWRGGSDHLDALAGFEGASDAAYLAANLQGGEAYDWYYASAEARAAQERTPIADSAHGEHWVFRQKDIGSWWGQTHYPRPGGIRSSTATNWTPGLKPIRLMEIGFPAVDRGTNAPNVFYDPKSSESALPHFSDGARNDVLQRRALEVSLSFWQAQPFVDAAFAWAWDARPWPDFPVRGDVWSDGPNWSLGHWLNGRAGLVPLSAVIEDLSALSGVEIEAGALDGLVEGFIVPAPSTLRSVLEPLQALHRFSCRESEAGLSLQPAPRSTALTVAAGEIARDGPSMTHVLLDKRPGHLTLTHISADDAYAPAVSHARLPDGDARYRIETSLPLLMSEGEASRVAGDLLKATVESERASLTLPPHLLALEPGDRISVETLPGEWVIDDISDEGIARRLELSRPVEPVSVLAGSVPGTGTAALIPATPELILIDAPALPGKSGNGPLVAATGSPWVGPVSVEAGRSLNGLTVRAGVPAPASIGRLLAPLVAGPAHRWDTGSEIALELFGGEVSSAEAESVLAGANMLLVQGEEEWEALSFQRADLQKDGSWRLSGLLRGLYGSTPAAAGQGALVVIVDDALEPVALTRGEVGIEMYWRAGGSDPQVFRHEDSAGLPWPVAHLRAKQTAGGMQVSWLASAPDIPDSWDLPDPTGPRLFEVRGLLDGTEVVNFRTPESAAALEVSVNELRVAEVAADGRLGRWVSIGAGAL</sequence>
<dbReference type="Pfam" id="PF13550">
    <property type="entry name" value="Phage-tail_3"/>
    <property type="match status" value="1"/>
</dbReference>
<evidence type="ECO:0000259" key="2">
    <source>
        <dbReference type="Pfam" id="PF13550"/>
    </source>
</evidence>
<dbReference type="AlphaFoldDB" id="A0A399RIE4"/>
<dbReference type="Gene3D" id="3.20.20.80">
    <property type="entry name" value="Glycosidases"/>
    <property type="match status" value="1"/>
</dbReference>
<evidence type="ECO:0000313" key="5">
    <source>
        <dbReference type="Proteomes" id="UP000265845"/>
    </source>
</evidence>
<dbReference type="InterPro" id="IPR032876">
    <property type="entry name" value="J_dom"/>
</dbReference>
<dbReference type="OrthoDB" id="8445115at2"/>
<dbReference type="EMBL" id="QWGA01000006">
    <property type="protein sequence ID" value="RIJ29449.1"/>
    <property type="molecule type" value="Genomic_DNA"/>
</dbReference>
<name>A0A399RIE4_9PROT</name>
<protein>
    <recommendedName>
        <fullName evidence="6">Host specificity protein</fullName>
    </recommendedName>
</protein>
<proteinExistence type="predicted"/>
<organism evidence="4 5">
    <name type="scientific">Henriciella algicola</name>
    <dbReference type="NCBI Taxonomy" id="1608422"/>
    <lineage>
        <taxon>Bacteria</taxon>
        <taxon>Pseudomonadati</taxon>
        <taxon>Pseudomonadota</taxon>
        <taxon>Alphaproteobacteria</taxon>
        <taxon>Hyphomonadales</taxon>
        <taxon>Hyphomonadaceae</taxon>
        <taxon>Henriciella</taxon>
    </lineage>
</organism>
<dbReference type="Pfam" id="PF23666">
    <property type="entry name" value="Rcc01698_C"/>
    <property type="match status" value="1"/>
</dbReference>
<evidence type="ECO:0000259" key="1">
    <source>
        <dbReference type="Pfam" id="PF13547"/>
    </source>
</evidence>
<dbReference type="Proteomes" id="UP000265845">
    <property type="component" value="Unassembled WGS sequence"/>
</dbReference>
<accession>A0A399RIE4</accession>
<feature type="domain" description="GTA TIM-barrel-like" evidence="1">
    <location>
        <begin position="437"/>
        <end position="722"/>
    </location>
</feature>
<keyword evidence="5" id="KW-1185">Reference proteome</keyword>
<dbReference type="Pfam" id="PF13547">
    <property type="entry name" value="GTA_TIM"/>
    <property type="match status" value="1"/>
</dbReference>
<evidence type="ECO:0000313" key="4">
    <source>
        <dbReference type="EMBL" id="RIJ29449.1"/>
    </source>
</evidence>
<evidence type="ECO:0000259" key="3">
    <source>
        <dbReference type="Pfam" id="PF23666"/>
    </source>
</evidence>
<feature type="domain" description="Rcc01698-like C-terminal" evidence="3">
    <location>
        <begin position="1023"/>
        <end position="1118"/>
    </location>
</feature>
<dbReference type="InterPro" id="IPR025195">
    <property type="entry name" value="GTA_TIM_dom"/>
</dbReference>
<comment type="caution">
    <text evidence="4">The sequence shown here is derived from an EMBL/GenBank/DDBJ whole genome shotgun (WGS) entry which is preliminary data.</text>
</comment>
<dbReference type="CDD" id="cd19607">
    <property type="entry name" value="GTA_TIM-barrel-like"/>
    <property type="match status" value="1"/>
</dbReference>